<dbReference type="STRING" id="681398.PJIAN_1884"/>
<evidence type="ECO:0000256" key="7">
    <source>
        <dbReference type="SAM" id="Phobius"/>
    </source>
</evidence>
<evidence type="ECO:0000256" key="5">
    <source>
        <dbReference type="ARBA" id="ARBA00022989"/>
    </source>
</evidence>
<dbReference type="PANTHER" id="PTHR43731:SF14">
    <property type="entry name" value="PRESENILIN-ASSOCIATED RHOMBOID-LIKE PROTEIN, MITOCHONDRIAL"/>
    <property type="match status" value="1"/>
</dbReference>
<dbReference type="EMBL" id="BDCR01000001">
    <property type="protein sequence ID" value="GAT62291.1"/>
    <property type="molecule type" value="Genomic_DNA"/>
</dbReference>
<evidence type="ECO:0000256" key="2">
    <source>
        <dbReference type="ARBA" id="ARBA00009045"/>
    </source>
</evidence>
<feature type="domain" description="Peptidase S54 rhomboid" evidence="8">
    <location>
        <begin position="56"/>
        <end position="215"/>
    </location>
</feature>
<reference evidence="10" key="2">
    <citation type="journal article" date="2017" name="Genome Announc.">
        <title>Draft genome sequence of Paludibacter jiangxiensis NM7(T), a propionate-producing fermentative bacterium.</title>
        <authorList>
            <person name="Qiu Y.-L."/>
            <person name="Tourlousse D.M."/>
            <person name="Matsuura N."/>
            <person name="Ohashi A."/>
            <person name="Sekiguchi Y."/>
        </authorList>
    </citation>
    <scope>NUCLEOTIDE SEQUENCE [LARGE SCALE GENOMIC DNA]</scope>
    <source>
        <strain evidence="10">NM7</strain>
    </source>
</reference>
<evidence type="ECO:0000256" key="3">
    <source>
        <dbReference type="ARBA" id="ARBA00022692"/>
    </source>
</evidence>
<dbReference type="Pfam" id="PF01694">
    <property type="entry name" value="Rhomboid"/>
    <property type="match status" value="1"/>
</dbReference>
<dbReference type="PANTHER" id="PTHR43731">
    <property type="entry name" value="RHOMBOID PROTEASE"/>
    <property type="match status" value="1"/>
</dbReference>
<dbReference type="SUPFAM" id="SSF144091">
    <property type="entry name" value="Rhomboid-like"/>
    <property type="match status" value="1"/>
</dbReference>
<feature type="transmembrane region" description="Helical" evidence="7">
    <location>
        <begin position="57"/>
        <end position="84"/>
    </location>
</feature>
<keyword evidence="9" id="KW-0645">Protease</keyword>
<name>A0A170Z2Y8_9BACT</name>
<keyword evidence="6 7" id="KW-0472">Membrane</keyword>
<comment type="similarity">
    <text evidence="2">Belongs to the peptidase S54 family.</text>
</comment>
<reference evidence="10" key="1">
    <citation type="submission" date="2016-04" db="EMBL/GenBank/DDBJ databases">
        <title>Draft genome sequence of Paludibacter jiangxiensis strain NM7.</title>
        <authorList>
            <person name="Qiu Y."/>
            <person name="Matsuura N."/>
            <person name="Ohashi A."/>
            <person name="Tourlousse M.D."/>
            <person name="Sekiguchi Y."/>
        </authorList>
    </citation>
    <scope>NUCLEOTIDE SEQUENCE [LARGE SCALE GENOMIC DNA]</scope>
    <source>
        <strain evidence="10">NM7</strain>
    </source>
</reference>
<sequence length="227" mass="25413">MTDYKSSISPSFPPVILNLLVINFLFWLASVVLPGAANIDVNTALGLHYWQSKDFHAYQLLTYMFQHASFDHIFFNMFGLFMFGPVLEQVWGSKRFLFFYIFTGIGAALTQEVMWSLSIYPQIGSFATNITFGGIEPLTVGASGAIFGILLAFAMVFPDAKMMLLFLPIPIKAKYFVPVYALIELFMGVASFSGDNVAHFAHLGGALFGLILILVWKRSARNRNNFF</sequence>
<keyword evidence="4" id="KW-0378">Hydrolase</keyword>
<feature type="transmembrane region" description="Helical" evidence="7">
    <location>
        <begin position="96"/>
        <end position="118"/>
    </location>
</feature>
<dbReference type="InterPro" id="IPR022764">
    <property type="entry name" value="Peptidase_S54_rhomboid_dom"/>
</dbReference>
<evidence type="ECO:0000313" key="10">
    <source>
        <dbReference type="Proteomes" id="UP000076586"/>
    </source>
</evidence>
<dbReference type="GO" id="GO:0016020">
    <property type="term" value="C:membrane"/>
    <property type="evidence" value="ECO:0007669"/>
    <property type="project" value="UniProtKB-SubCell"/>
</dbReference>
<dbReference type="GO" id="GO:0006508">
    <property type="term" value="P:proteolysis"/>
    <property type="evidence" value="ECO:0007669"/>
    <property type="project" value="UniProtKB-KW"/>
</dbReference>
<protein>
    <submittedName>
        <fullName evidence="9">Membrane associated serine protease, rhomboid family</fullName>
    </submittedName>
</protein>
<dbReference type="Gene3D" id="1.20.1540.10">
    <property type="entry name" value="Rhomboid-like"/>
    <property type="match status" value="1"/>
</dbReference>
<dbReference type="GO" id="GO:0004252">
    <property type="term" value="F:serine-type endopeptidase activity"/>
    <property type="evidence" value="ECO:0007669"/>
    <property type="project" value="InterPro"/>
</dbReference>
<feature type="transmembrane region" description="Helical" evidence="7">
    <location>
        <begin position="138"/>
        <end position="157"/>
    </location>
</feature>
<evidence type="ECO:0000256" key="1">
    <source>
        <dbReference type="ARBA" id="ARBA00004141"/>
    </source>
</evidence>
<organism evidence="9 10">
    <name type="scientific">Paludibacter jiangxiensis</name>
    <dbReference type="NCBI Taxonomy" id="681398"/>
    <lineage>
        <taxon>Bacteria</taxon>
        <taxon>Pseudomonadati</taxon>
        <taxon>Bacteroidota</taxon>
        <taxon>Bacteroidia</taxon>
        <taxon>Bacteroidales</taxon>
        <taxon>Paludibacteraceae</taxon>
        <taxon>Paludibacter</taxon>
    </lineage>
</organism>
<accession>A0A170Z2Y8</accession>
<dbReference type="OrthoDB" id="9807874at2"/>
<dbReference type="Proteomes" id="UP000076586">
    <property type="component" value="Unassembled WGS sequence"/>
</dbReference>
<comment type="caution">
    <text evidence="9">The sequence shown here is derived from an EMBL/GenBank/DDBJ whole genome shotgun (WGS) entry which is preliminary data.</text>
</comment>
<evidence type="ECO:0000256" key="4">
    <source>
        <dbReference type="ARBA" id="ARBA00022801"/>
    </source>
</evidence>
<dbReference type="InterPro" id="IPR035952">
    <property type="entry name" value="Rhomboid-like_sf"/>
</dbReference>
<evidence type="ECO:0000313" key="9">
    <source>
        <dbReference type="EMBL" id="GAT62291.1"/>
    </source>
</evidence>
<keyword evidence="5 7" id="KW-1133">Transmembrane helix</keyword>
<feature type="transmembrane region" description="Helical" evidence="7">
    <location>
        <begin position="200"/>
        <end position="216"/>
    </location>
</feature>
<keyword evidence="3 7" id="KW-0812">Transmembrane</keyword>
<gene>
    <name evidence="9" type="ORF">PJIAN_1884</name>
</gene>
<comment type="subcellular location">
    <subcellularLocation>
        <location evidence="1">Membrane</location>
        <topology evidence="1">Multi-pass membrane protein</topology>
    </subcellularLocation>
</comment>
<keyword evidence="10" id="KW-1185">Reference proteome</keyword>
<feature type="transmembrane region" description="Helical" evidence="7">
    <location>
        <begin position="12"/>
        <end position="37"/>
    </location>
</feature>
<dbReference type="AlphaFoldDB" id="A0A170Z2Y8"/>
<evidence type="ECO:0000259" key="8">
    <source>
        <dbReference type="Pfam" id="PF01694"/>
    </source>
</evidence>
<dbReference type="InterPro" id="IPR050925">
    <property type="entry name" value="Rhomboid_protease_S54"/>
</dbReference>
<evidence type="ECO:0000256" key="6">
    <source>
        <dbReference type="ARBA" id="ARBA00023136"/>
    </source>
</evidence>
<proteinExistence type="inferred from homology"/>